<dbReference type="Pfam" id="PF12840">
    <property type="entry name" value="HTH_20"/>
    <property type="match status" value="1"/>
</dbReference>
<dbReference type="CDD" id="cd00090">
    <property type="entry name" value="HTH_ARSR"/>
    <property type="match status" value="1"/>
</dbReference>
<dbReference type="InterPro" id="IPR036390">
    <property type="entry name" value="WH_DNA-bd_sf"/>
</dbReference>
<protein>
    <submittedName>
        <fullName evidence="1">ArsR family transcription regulator</fullName>
    </submittedName>
</protein>
<dbReference type="InterPro" id="IPR011991">
    <property type="entry name" value="ArsR-like_HTH"/>
</dbReference>
<dbReference type="Gene3D" id="1.10.10.10">
    <property type="entry name" value="Winged helix-like DNA-binding domain superfamily/Winged helix DNA-binding domain"/>
    <property type="match status" value="1"/>
</dbReference>
<reference evidence="1 2" key="1">
    <citation type="journal article" date="2011" name="PLoS ONE">
        <title>Haloquadratum walsbyi: limited diversity in a global pond.</title>
        <authorList>
            <person name="Dyall-Smith M."/>
            <person name="Pfeiffer F."/>
            <person name="Klee K."/>
            <person name="Palm P."/>
            <person name="Gross K."/>
            <person name="Schuster S.C."/>
            <person name="Rampp M."/>
            <person name="Oesterhelt D."/>
        </authorList>
    </citation>
    <scope>NUCLEOTIDE SEQUENCE [LARGE SCALE GENOMIC DNA]</scope>
    <source>
        <strain evidence="2">DSM 16854 / JCM 12705 / C23</strain>
    </source>
</reference>
<sequence>MLIIYAMTTNAYPTGSLDESGGLETTSETASVPNGELVELLADEYVCALLCALDSDPQSVDTLVEACSMSRPTAYRRLDRLTETGIVDARINPIPDGHHKREFWLVHDSFEIQIDADGIDGSLVDNI</sequence>
<dbReference type="EMBL" id="FR746099">
    <property type="protein sequence ID" value="CCC39788.1"/>
    <property type="molecule type" value="Genomic_DNA"/>
</dbReference>
<dbReference type="HOGENOM" id="CLU_124803_3_1_2"/>
<gene>
    <name evidence="1" type="ordered locus">Hqrw_1867</name>
</gene>
<organism evidence="1 2">
    <name type="scientific">Haloquadratum walsbyi (strain DSM 16854 / JCM 12705 / C23)</name>
    <dbReference type="NCBI Taxonomy" id="768065"/>
    <lineage>
        <taxon>Archaea</taxon>
        <taxon>Methanobacteriati</taxon>
        <taxon>Methanobacteriota</taxon>
        <taxon>Stenosarchaea group</taxon>
        <taxon>Halobacteria</taxon>
        <taxon>Halobacteriales</taxon>
        <taxon>Haloferacaceae</taxon>
        <taxon>Haloquadratum</taxon>
    </lineage>
</organism>
<dbReference type="AlphaFoldDB" id="G0LI68"/>
<dbReference type="SUPFAM" id="SSF46785">
    <property type="entry name" value="Winged helix' DNA-binding domain"/>
    <property type="match status" value="1"/>
</dbReference>
<dbReference type="Proteomes" id="UP000007954">
    <property type="component" value="Chromosome"/>
</dbReference>
<accession>G0LI68</accession>
<evidence type="ECO:0000313" key="2">
    <source>
        <dbReference type="Proteomes" id="UP000007954"/>
    </source>
</evidence>
<dbReference type="OrthoDB" id="290446at2157"/>
<proteinExistence type="predicted"/>
<evidence type="ECO:0000313" key="1">
    <source>
        <dbReference type="EMBL" id="CCC39788.1"/>
    </source>
</evidence>
<name>G0LI68_HALWC</name>
<dbReference type="KEGG" id="hwc:Hqrw_1867"/>
<dbReference type="InterPro" id="IPR036388">
    <property type="entry name" value="WH-like_DNA-bd_sf"/>
</dbReference>